<dbReference type="SUPFAM" id="SSF161098">
    <property type="entry name" value="MetI-like"/>
    <property type="match status" value="1"/>
</dbReference>
<dbReference type="InterPro" id="IPR051789">
    <property type="entry name" value="Bact_Polyamine_Transport"/>
</dbReference>
<keyword evidence="7 8" id="KW-0472">Membrane</keyword>
<comment type="caution">
    <text evidence="10">The sequence shown here is derived from an EMBL/GenBank/DDBJ whole genome shotgun (WGS) entry which is preliminary data.</text>
</comment>
<feature type="transmembrane region" description="Helical" evidence="8">
    <location>
        <begin position="101"/>
        <end position="125"/>
    </location>
</feature>
<evidence type="ECO:0000313" key="10">
    <source>
        <dbReference type="EMBL" id="HIS92716.1"/>
    </source>
</evidence>
<evidence type="ECO:0000256" key="8">
    <source>
        <dbReference type="RuleBase" id="RU363032"/>
    </source>
</evidence>
<dbReference type="Gene3D" id="1.10.3720.10">
    <property type="entry name" value="MetI-like"/>
    <property type="match status" value="1"/>
</dbReference>
<protein>
    <submittedName>
        <fullName evidence="10">ABC transporter permease</fullName>
    </submittedName>
</protein>
<dbReference type="GO" id="GO:0005886">
    <property type="term" value="C:plasma membrane"/>
    <property type="evidence" value="ECO:0007669"/>
    <property type="project" value="UniProtKB-SubCell"/>
</dbReference>
<evidence type="ECO:0000259" key="9">
    <source>
        <dbReference type="PROSITE" id="PS50928"/>
    </source>
</evidence>
<evidence type="ECO:0000256" key="5">
    <source>
        <dbReference type="ARBA" id="ARBA00022692"/>
    </source>
</evidence>
<name>A0A9D1G066_9FIRM</name>
<dbReference type="PROSITE" id="PS50928">
    <property type="entry name" value="ABC_TM1"/>
    <property type="match status" value="1"/>
</dbReference>
<proteinExistence type="inferred from homology"/>
<dbReference type="PANTHER" id="PTHR43848:SF2">
    <property type="entry name" value="PUTRESCINE TRANSPORT SYSTEM PERMEASE PROTEIN POTI"/>
    <property type="match status" value="1"/>
</dbReference>
<feature type="transmembrane region" description="Helical" evidence="8">
    <location>
        <begin position="67"/>
        <end position="89"/>
    </location>
</feature>
<dbReference type="InterPro" id="IPR000515">
    <property type="entry name" value="MetI-like"/>
</dbReference>
<feature type="transmembrane region" description="Helical" evidence="8">
    <location>
        <begin position="175"/>
        <end position="197"/>
    </location>
</feature>
<dbReference type="Proteomes" id="UP000824140">
    <property type="component" value="Unassembled WGS sequence"/>
</dbReference>
<evidence type="ECO:0000256" key="6">
    <source>
        <dbReference type="ARBA" id="ARBA00022989"/>
    </source>
</evidence>
<feature type="transmembrane region" description="Helical" evidence="8">
    <location>
        <begin position="131"/>
        <end position="150"/>
    </location>
</feature>
<feature type="transmembrane region" description="Helical" evidence="8">
    <location>
        <begin position="233"/>
        <end position="254"/>
    </location>
</feature>
<evidence type="ECO:0000313" key="11">
    <source>
        <dbReference type="Proteomes" id="UP000824140"/>
    </source>
</evidence>
<dbReference type="InterPro" id="IPR035906">
    <property type="entry name" value="MetI-like_sf"/>
</dbReference>
<feature type="domain" description="ABC transmembrane type-1" evidence="9">
    <location>
        <begin position="63"/>
        <end position="251"/>
    </location>
</feature>
<dbReference type="AlphaFoldDB" id="A0A9D1G066"/>
<gene>
    <name evidence="10" type="ORF">IAA84_06820</name>
</gene>
<keyword evidence="3 8" id="KW-0813">Transport</keyword>
<keyword evidence="6 8" id="KW-1133">Transmembrane helix</keyword>
<reference evidence="10" key="2">
    <citation type="journal article" date="2021" name="PeerJ">
        <title>Extensive microbial diversity within the chicken gut microbiome revealed by metagenomics and culture.</title>
        <authorList>
            <person name="Gilroy R."/>
            <person name="Ravi A."/>
            <person name="Getino M."/>
            <person name="Pursley I."/>
            <person name="Horton D.L."/>
            <person name="Alikhan N.F."/>
            <person name="Baker D."/>
            <person name="Gharbi K."/>
            <person name="Hall N."/>
            <person name="Watson M."/>
            <person name="Adriaenssens E.M."/>
            <person name="Foster-Nyarko E."/>
            <person name="Jarju S."/>
            <person name="Secka A."/>
            <person name="Antonio M."/>
            <person name="Oren A."/>
            <person name="Chaudhuri R.R."/>
            <person name="La Ragione R."/>
            <person name="Hildebrand F."/>
            <person name="Pallen M.J."/>
        </authorList>
    </citation>
    <scope>NUCLEOTIDE SEQUENCE</scope>
    <source>
        <strain evidence="10">13766</strain>
    </source>
</reference>
<dbReference type="Pfam" id="PF00528">
    <property type="entry name" value="BPD_transp_1"/>
    <property type="match status" value="1"/>
</dbReference>
<dbReference type="CDD" id="cd06261">
    <property type="entry name" value="TM_PBP2"/>
    <property type="match status" value="1"/>
</dbReference>
<dbReference type="GO" id="GO:0055085">
    <property type="term" value="P:transmembrane transport"/>
    <property type="evidence" value="ECO:0007669"/>
    <property type="project" value="InterPro"/>
</dbReference>
<evidence type="ECO:0000256" key="2">
    <source>
        <dbReference type="ARBA" id="ARBA00007069"/>
    </source>
</evidence>
<dbReference type="EMBL" id="DVJN01000135">
    <property type="protein sequence ID" value="HIS92716.1"/>
    <property type="molecule type" value="Genomic_DNA"/>
</dbReference>
<accession>A0A9D1G066</accession>
<feature type="transmembrane region" description="Helical" evidence="8">
    <location>
        <begin position="7"/>
        <end position="30"/>
    </location>
</feature>
<reference evidence="10" key="1">
    <citation type="submission" date="2020-10" db="EMBL/GenBank/DDBJ databases">
        <authorList>
            <person name="Gilroy R."/>
        </authorList>
    </citation>
    <scope>NUCLEOTIDE SEQUENCE</scope>
    <source>
        <strain evidence="10">13766</strain>
    </source>
</reference>
<evidence type="ECO:0000256" key="3">
    <source>
        <dbReference type="ARBA" id="ARBA00022448"/>
    </source>
</evidence>
<organism evidence="10 11">
    <name type="scientific">Candidatus Alectryocaccomicrobium excrementavium</name>
    <dbReference type="NCBI Taxonomy" id="2840668"/>
    <lineage>
        <taxon>Bacteria</taxon>
        <taxon>Bacillati</taxon>
        <taxon>Bacillota</taxon>
        <taxon>Clostridia</taxon>
        <taxon>Candidatus Alectryocaccomicrobium</taxon>
    </lineage>
</organism>
<comment type="subcellular location">
    <subcellularLocation>
        <location evidence="1 8">Cell membrane</location>
        <topology evidence="1 8">Multi-pass membrane protein</topology>
    </subcellularLocation>
</comment>
<keyword evidence="4" id="KW-1003">Cell membrane</keyword>
<dbReference type="PANTHER" id="PTHR43848">
    <property type="entry name" value="PUTRESCINE TRANSPORT SYSTEM PERMEASE PROTEIN POTI"/>
    <property type="match status" value="1"/>
</dbReference>
<sequence>MRKSKFAPVYLTLVLIALYLPIVVVVLYSFNANTSRFTFDFTGFSLQHYEGLLKDTKGLVAALKNSLILAGYSLALSVVLGTLGAVGMARRSFRGMNAAQTLVTLPIMVPEIILGMAFLAVFTFLDLPMGMFTLVLAHTTFCIPYIFIIVKGRLAGMDPSIVEAARDLGASEARAFFDITLPLIAPGVVSGALLAFAMSMDDFIISFFVTGATTTTLPLKVYSSVKTGVSPQVNALCTLTLFVVAVLVALSKSITRRNHV</sequence>
<evidence type="ECO:0000256" key="7">
    <source>
        <dbReference type="ARBA" id="ARBA00023136"/>
    </source>
</evidence>
<evidence type="ECO:0000256" key="4">
    <source>
        <dbReference type="ARBA" id="ARBA00022475"/>
    </source>
</evidence>
<keyword evidence="5 8" id="KW-0812">Transmembrane</keyword>
<evidence type="ECO:0000256" key="1">
    <source>
        <dbReference type="ARBA" id="ARBA00004651"/>
    </source>
</evidence>
<comment type="similarity">
    <text evidence="2">Belongs to the binding-protein-dependent transport system permease family. CysTW subfamily.</text>
</comment>